<gene>
    <name evidence="3" type="ORF">S03H2_45069</name>
</gene>
<evidence type="ECO:0000259" key="2">
    <source>
        <dbReference type="Pfam" id="PF01930"/>
    </source>
</evidence>
<dbReference type="Gene3D" id="3.90.320.10">
    <property type="match status" value="1"/>
</dbReference>
<protein>
    <recommendedName>
        <fullName evidence="2">DUF83 domain-containing protein</fullName>
    </recommendedName>
</protein>
<feature type="domain" description="DUF83" evidence="2">
    <location>
        <begin position="92"/>
        <end position="268"/>
    </location>
</feature>
<name>X1HF75_9ZZZZ</name>
<sequence length="268" mass="32314">YDDSHLERELDEGPGRTKTTEKGGRNMQIETLDQKHFLIKNLIASYRNEWQRASGQRYKERRQHFYISDVSKCDREIYYLFKRPEEKRTIADRTLVFFRHGNMYHEEIQQRLRTMKTIDNSRDIEYGLEDFEIDTTGRLDCFVREGEGLAVTELKSKNPYGYVADAPEAAEVDQLLWYMHAAKRSKTLRRRNILDHGYILYMERGEVSEFPFRAWRIAYNAEAKRRVREIRERFLELKSIIAGRKPPQRTHERESVKCQYCVFREYCW</sequence>
<dbReference type="InterPro" id="IPR011604">
    <property type="entry name" value="PDDEXK-like_dom_sf"/>
</dbReference>
<accession>X1HF75</accession>
<dbReference type="EMBL" id="BARU01028214">
    <property type="protein sequence ID" value="GAH68057.1"/>
    <property type="molecule type" value="Genomic_DNA"/>
</dbReference>
<dbReference type="AlphaFoldDB" id="X1HF75"/>
<feature type="non-terminal residue" evidence="3">
    <location>
        <position position="1"/>
    </location>
</feature>
<proteinExistence type="predicted"/>
<evidence type="ECO:0000313" key="3">
    <source>
        <dbReference type="EMBL" id="GAH68057.1"/>
    </source>
</evidence>
<reference evidence="3" key="1">
    <citation type="journal article" date="2014" name="Front. Microbiol.">
        <title>High frequency of phylogenetically diverse reductive dehalogenase-homologous genes in deep subseafloor sedimentary metagenomes.</title>
        <authorList>
            <person name="Kawai M."/>
            <person name="Futagami T."/>
            <person name="Toyoda A."/>
            <person name="Takaki Y."/>
            <person name="Nishi S."/>
            <person name="Hori S."/>
            <person name="Arai W."/>
            <person name="Tsubouchi T."/>
            <person name="Morono Y."/>
            <person name="Uchiyama I."/>
            <person name="Ito T."/>
            <person name="Fujiyama A."/>
            <person name="Inagaki F."/>
            <person name="Takami H."/>
        </authorList>
    </citation>
    <scope>NUCLEOTIDE SEQUENCE</scope>
    <source>
        <strain evidence="3">Expedition CK06-06</strain>
    </source>
</reference>
<comment type="caution">
    <text evidence="3">The sequence shown here is derived from an EMBL/GenBank/DDBJ whole genome shotgun (WGS) entry which is preliminary data.</text>
</comment>
<feature type="non-terminal residue" evidence="3">
    <location>
        <position position="268"/>
    </location>
</feature>
<evidence type="ECO:0000256" key="1">
    <source>
        <dbReference type="SAM" id="MobiDB-lite"/>
    </source>
</evidence>
<dbReference type="Pfam" id="PF01930">
    <property type="entry name" value="Cas_Cas4"/>
    <property type="match status" value="1"/>
</dbReference>
<feature type="region of interest" description="Disordered" evidence="1">
    <location>
        <begin position="1"/>
        <end position="23"/>
    </location>
</feature>
<organism evidence="3">
    <name type="scientific">marine sediment metagenome</name>
    <dbReference type="NCBI Taxonomy" id="412755"/>
    <lineage>
        <taxon>unclassified sequences</taxon>
        <taxon>metagenomes</taxon>
        <taxon>ecological metagenomes</taxon>
    </lineage>
</organism>
<dbReference type="InterPro" id="IPR022765">
    <property type="entry name" value="Dna2/Cas4_DUF83"/>
</dbReference>